<reference evidence="2 3" key="1">
    <citation type="submission" date="2020-04" db="EMBL/GenBank/DDBJ databases">
        <title>Massilia sp. nov., a cold adapted bacteria isolated from Arctic soil.</title>
        <authorList>
            <person name="Son J."/>
            <person name="Ka J.-O."/>
        </authorList>
    </citation>
    <scope>NUCLEOTIDE SEQUENCE [LARGE SCALE GENOMIC DNA]</scope>
    <source>
        <strain evidence="2 3">ML15P13</strain>
    </source>
</reference>
<evidence type="ECO:0000313" key="2">
    <source>
        <dbReference type="EMBL" id="NNG25526.1"/>
    </source>
</evidence>
<dbReference type="AlphaFoldDB" id="A0A7Y2P2E2"/>
<accession>A0A7Y2P2E2</accession>
<feature type="region of interest" description="Disordered" evidence="1">
    <location>
        <begin position="1"/>
        <end position="20"/>
    </location>
</feature>
<name>A0A7Y2P2E2_9BURK</name>
<proteinExistence type="predicted"/>
<dbReference type="Proteomes" id="UP000533905">
    <property type="component" value="Unassembled WGS sequence"/>
</dbReference>
<keyword evidence="3" id="KW-1185">Reference proteome</keyword>
<dbReference type="RefSeq" id="WP_171088270.1">
    <property type="nucleotide sequence ID" value="NZ_JABAIV010000010.1"/>
</dbReference>
<comment type="caution">
    <text evidence="2">The sequence shown here is derived from an EMBL/GenBank/DDBJ whole genome shotgun (WGS) entry which is preliminary data.</text>
</comment>
<gene>
    <name evidence="2" type="ORF">HGB41_21305</name>
</gene>
<sequence>MSAVQKEAARRRGEARTAGVEASVREAMRTIEKEMLDNQGIYPENGGAVSMNEVARRAKISLTTLFSPKQKELGKVVKAWVESLKKTEVVGRKRVQRTFAERSEDWRNLFLALQDTHIATELDLHDAKVQLEETLKSLAEITDKYDILCEQLRAEAGSKVTAFPKRKK</sequence>
<evidence type="ECO:0000313" key="3">
    <source>
        <dbReference type="Proteomes" id="UP000533905"/>
    </source>
</evidence>
<protein>
    <submittedName>
        <fullName evidence="2">Uncharacterized protein</fullName>
    </submittedName>
</protein>
<dbReference type="EMBL" id="JABAIV010000010">
    <property type="protein sequence ID" value="NNG25526.1"/>
    <property type="molecule type" value="Genomic_DNA"/>
</dbReference>
<organism evidence="2 3">
    <name type="scientific">Telluria aromaticivorans</name>
    <dbReference type="NCBI Taxonomy" id="2725995"/>
    <lineage>
        <taxon>Bacteria</taxon>
        <taxon>Pseudomonadati</taxon>
        <taxon>Pseudomonadota</taxon>
        <taxon>Betaproteobacteria</taxon>
        <taxon>Burkholderiales</taxon>
        <taxon>Oxalobacteraceae</taxon>
        <taxon>Telluria group</taxon>
        <taxon>Telluria</taxon>
    </lineage>
</organism>
<evidence type="ECO:0000256" key="1">
    <source>
        <dbReference type="SAM" id="MobiDB-lite"/>
    </source>
</evidence>